<comment type="similarity">
    <text evidence="1">Belongs to the glycosyl hydrolase 3 family.</text>
</comment>
<gene>
    <name evidence="5" type="ORF">AUR04nite_22120</name>
</gene>
<dbReference type="OrthoDB" id="9805821at2"/>
<comment type="caution">
    <text evidence="5">The sequence shown here is derived from an EMBL/GenBank/DDBJ whole genome shotgun (WGS) entry which is preliminary data.</text>
</comment>
<dbReference type="EMBL" id="BJNY01000012">
    <property type="protein sequence ID" value="GED06680.1"/>
    <property type="molecule type" value="Genomic_DNA"/>
</dbReference>
<dbReference type="Proteomes" id="UP000316612">
    <property type="component" value="Unassembled WGS sequence"/>
</dbReference>
<dbReference type="GO" id="GO:0005975">
    <property type="term" value="P:carbohydrate metabolic process"/>
    <property type="evidence" value="ECO:0007669"/>
    <property type="project" value="InterPro"/>
</dbReference>
<sequence>MDTTANDAAVRTLARRVLMPGFIGTTLPDWVAEELRAGLGSLCIYGGNIHDNQQLAALMAQVREASPEAILALDEEGGDVTRLHYRDGSNQPGNAVLGRLDDPQLTRASARAIAREMRSFGFNLNLAPDADVNTNAKNPVIGVRSFGISPHKVAMHTAAFTVGLQGEMVAACAKHFPGHGDTSTDSHLALPVVAVDPFTLAERELAPFTAAIQTGIAAIMTSHIMVPALDPENPATFSSAILGDLLRGELGFEGVIVTDALDMAGASAETGIPVAAVRALRAGADLLCLGTDMTRDDYELVIAAIIHAVHEGTLDIERLRDAAERTTALAVHYRLGDEACEPVQLAVGDWARAFETSEALEAWSASSAPVQLVQVDTDSNMAVGRVPWGFASVADTVPADQVDPRAKVLLAARAVDEEHAVHELAARLRRSGQQVLVCNFGWPADGADITTYGASPVLARTVLEMLQVPTA</sequence>
<accession>A0A4Y4DT60</accession>
<evidence type="ECO:0000313" key="5">
    <source>
        <dbReference type="EMBL" id="GED06680.1"/>
    </source>
</evidence>
<evidence type="ECO:0000256" key="1">
    <source>
        <dbReference type="ARBA" id="ARBA00005336"/>
    </source>
</evidence>
<reference evidence="5 6" key="1">
    <citation type="submission" date="2019-06" db="EMBL/GenBank/DDBJ databases">
        <title>Whole genome shotgun sequence of Glutamicibacter uratoxydans NBRC 15515.</title>
        <authorList>
            <person name="Hosoyama A."/>
            <person name="Uohara A."/>
            <person name="Ohji S."/>
            <person name="Ichikawa N."/>
        </authorList>
    </citation>
    <scope>NUCLEOTIDE SEQUENCE [LARGE SCALE GENOMIC DNA]</scope>
    <source>
        <strain evidence="5 6">NBRC 15515</strain>
    </source>
</reference>
<dbReference type="InterPro" id="IPR001764">
    <property type="entry name" value="Glyco_hydro_3_N"/>
</dbReference>
<dbReference type="Gene3D" id="3.20.20.300">
    <property type="entry name" value="Glycoside hydrolase, family 3, N-terminal domain"/>
    <property type="match status" value="1"/>
</dbReference>
<feature type="domain" description="Glycoside hydrolase family 3 N-terminal" evidence="4">
    <location>
        <begin position="37"/>
        <end position="327"/>
    </location>
</feature>
<dbReference type="InterPro" id="IPR019800">
    <property type="entry name" value="Glyco_hydro_3_AS"/>
</dbReference>
<keyword evidence="3" id="KW-0326">Glycosidase</keyword>
<dbReference type="InterPro" id="IPR036962">
    <property type="entry name" value="Glyco_hydro_3_N_sf"/>
</dbReference>
<dbReference type="GO" id="GO:0009254">
    <property type="term" value="P:peptidoglycan turnover"/>
    <property type="evidence" value="ECO:0007669"/>
    <property type="project" value="TreeGrafter"/>
</dbReference>
<dbReference type="PROSITE" id="PS00775">
    <property type="entry name" value="GLYCOSYL_HYDROL_F3"/>
    <property type="match status" value="1"/>
</dbReference>
<dbReference type="PANTHER" id="PTHR30480">
    <property type="entry name" value="BETA-HEXOSAMINIDASE-RELATED"/>
    <property type="match status" value="1"/>
</dbReference>
<dbReference type="GO" id="GO:0004553">
    <property type="term" value="F:hydrolase activity, hydrolyzing O-glycosyl compounds"/>
    <property type="evidence" value="ECO:0007669"/>
    <property type="project" value="InterPro"/>
</dbReference>
<dbReference type="AlphaFoldDB" id="A0A4Y4DT60"/>
<keyword evidence="6" id="KW-1185">Reference proteome</keyword>
<dbReference type="InterPro" id="IPR050226">
    <property type="entry name" value="NagZ_Beta-hexosaminidase"/>
</dbReference>
<evidence type="ECO:0000313" key="6">
    <source>
        <dbReference type="Proteomes" id="UP000316612"/>
    </source>
</evidence>
<evidence type="ECO:0000259" key="4">
    <source>
        <dbReference type="Pfam" id="PF00933"/>
    </source>
</evidence>
<evidence type="ECO:0000256" key="3">
    <source>
        <dbReference type="ARBA" id="ARBA00023295"/>
    </source>
</evidence>
<evidence type="ECO:0000256" key="2">
    <source>
        <dbReference type="ARBA" id="ARBA00022801"/>
    </source>
</evidence>
<organism evidence="5 6">
    <name type="scientific">Glutamicibacter uratoxydans</name>
    <name type="common">Arthrobacter uratoxydans</name>
    <dbReference type="NCBI Taxonomy" id="43667"/>
    <lineage>
        <taxon>Bacteria</taxon>
        <taxon>Bacillati</taxon>
        <taxon>Actinomycetota</taxon>
        <taxon>Actinomycetes</taxon>
        <taxon>Micrococcales</taxon>
        <taxon>Micrococcaceae</taxon>
        <taxon>Glutamicibacter</taxon>
    </lineage>
</organism>
<keyword evidence="2 5" id="KW-0378">Hydrolase</keyword>
<dbReference type="RefSeq" id="WP_141364990.1">
    <property type="nucleotide sequence ID" value="NZ_BAAAJL010000006.1"/>
</dbReference>
<dbReference type="SUPFAM" id="SSF51445">
    <property type="entry name" value="(Trans)glycosidases"/>
    <property type="match status" value="1"/>
</dbReference>
<dbReference type="InterPro" id="IPR017853">
    <property type="entry name" value="GH"/>
</dbReference>
<name>A0A4Y4DT60_GLUUR</name>
<protein>
    <submittedName>
        <fullName evidence="5">Sugar hydrolase</fullName>
    </submittedName>
</protein>
<proteinExistence type="inferred from homology"/>
<dbReference type="PANTHER" id="PTHR30480:SF16">
    <property type="entry name" value="GLYCOSIDE HYDROLASE FAMILY 3 DOMAIN PROTEIN"/>
    <property type="match status" value="1"/>
</dbReference>
<dbReference type="Pfam" id="PF00933">
    <property type="entry name" value="Glyco_hydro_3"/>
    <property type="match status" value="1"/>
</dbReference>